<evidence type="ECO:0000256" key="4">
    <source>
        <dbReference type="SAM" id="MobiDB-lite"/>
    </source>
</evidence>
<dbReference type="Pfam" id="PF05029">
    <property type="entry name" value="TIMELESS_C"/>
    <property type="match status" value="1"/>
</dbReference>
<name>A0A9E9EL61_CHRNP</name>
<dbReference type="InterPro" id="IPR006906">
    <property type="entry name" value="Timeless_N"/>
</dbReference>
<dbReference type="EMBL" id="OM791350">
    <property type="protein sequence ID" value="WAM46967.1"/>
    <property type="molecule type" value="mRNA"/>
</dbReference>
<feature type="compositionally biased region" description="Low complexity" evidence="4">
    <location>
        <begin position="343"/>
        <end position="381"/>
    </location>
</feature>
<evidence type="ECO:0000259" key="6">
    <source>
        <dbReference type="Pfam" id="PF05029"/>
    </source>
</evidence>
<dbReference type="GO" id="GO:0000076">
    <property type="term" value="P:DNA replication checkpoint signaling"/>
    <property type="evidence" value="ECO:0007669"/>
    <property type="project" value="TreeGrafter"/>
</dbReference>
<proteinExistence type="evidence at transcript level"/>
<feature type="compositionally biased region" description="Low complexity" evidence="4">
    <location>
        <begin position="318"/>
        <end position="335"/>
    </location>
</feature>
<feature type="compositionally biased region" description="Basic and acidic residues" evidence="4">
    <location>
        <begin position="1292"/>
        <end position="1304"/>
    </location>
</feature>
<comment type="subcellular location">
    <subcellularLocation>
        <location evidence="1">Nucleus</location>
    </subcellularLocation>
</comment>
<dbReference type="GO" id="GO:0043111">
    <property type="term" value="P:replication fork arrest"/>
    <property type="evidence" value="ECO:0007669"/>
    <property type="project" value="TreeGrafter"/>
</dbReference>
<feature type="compositionally biased region" description="Low complexity" evidence="4">
    <location>
        <begin position="1310"/>
        <end position="1325"/>
    </location>
</feature>
<feature type="domain" description="Timeless N-terminal" evidence="5">
    <location>
        <begin position="24"/>
        <end position="304"/>
    </location>
</feature>
<protein>
    <submittedName>
        <fullName evidence="7">Protein timeless</fullName>
    </submittedName>
</protein>
<dbReference type="GO" id="GO:0031298">
    <property type="term" value="C:replication fork protection complex"/>
    <property type="evidence" value="ECO:0007669"/>
    <property type="project" value="TreeGrafter"/>
</dbReference>
<feature type="region of interest" description="Disordered" evidence="4">
    <location>
        <begin position="971"/>
        <end position="992"/>
    </location>
</feature>
<dbReference type="PANTHER" id="PTHR22940">
    <property type="entry name" value="TIMEOUT/TIMELESS-2"/>
    <property type="match status" value="1"/>
</dbReference>
<comment type="similarity">
    <text evidence="2">Belongs to the timeless family.</text>
</comment>
<feature type="compositionally biased region" description="Low complexity" evidence="4">
    <location>
        <begin position="473"/>
        <end position="502"/>
    </location>
</feature>
<dbReference type="Pfam" id="PF04821">
    <property type="entry name" value="TIMELESS"/>
    <property type="match status" value="1"/>
</dbReference>
<sequence>MAWILVNPEMHSIFASLGVLQGDTYQVSEHCLSYLKNILEKLLNEDRTLRTFRRAIGFGQNIKKDLLPLLIYCKNDNQIIDATIRILVNLTVPVECLLSTDAMLRTDVGRHTIFELNRLLATSKEAFSDARATKAILDYIKQITETQTSYSSATTTTTTTTAVTTSSAVAASTNKLSYDQCDSINNCLLLLRNVLHIPPDLIEFTTRSNGERNLERNETNGTNIQNQILWNLFTQSIDKVILHLVTHKQTFVHDGHVEFWGVTIVQLIALMYKDQHFGTLHKLLNLWVEASLSSESSEDNESNTSPPPHGGGNGGSSGDSSPILTSDPTSDSSDNGGSGNSGSGNSNTNGNTGNNNSNNDTTTTTTSTTTSTTTTTKTHQQLHNEHNEHKHKQQQLEQQQQQQQQQQQMNVDDGEKTNISNQFRPKGITACMKNISQRFKKPFEHGHQSASSSSGISSGTASTSAVGNKKASNNKMSTNNCSNNNNNNNNTSSSSTSGIGSNSIKKMELTSELSDCGYGTQMEKESISSSNDDDSYKQNQSNQKSTRTKPVHQKPPSQKLRFNNNIQRATITLDDKKELRRKKLVKRSKTHIINMKGLMQHIPTDEDISNILKEFTVDFLLKGYSLLVEDLYKQLLTDQLHLQIDTSHFFWLITYFLKFATQLELDLEHVQGVLSYDIISYLIYEGVDSWEKLEIASKQVGRDLKPFLRRMHLVVTAIREFLQTLDIYQKIQRLSTYDKQYLKDLQIQLAKTEQFKLLFVLLIRKYNPKIQNLQYLQDLIVTNHILIMFLDNINKYETKVINKQQFSLNSHIEKFATVEMMYQYGLLLEHFQNNGEYVNNCIFTMMHHVGGDLKSISTLFQPIILKTFSQIWETDYDICDDWSDLIEYVIHKFINTPRQTPASSSNAHFNSDWPFKMSSNLPSYIKPNIEHILLDEQIIKTLSMNDNKKEEDKEEKEDIMDDSYHKTESILESRHSKQLKQESQKRNDNTDNTSYIIYNTEFNDNLDSDDNKNITELNIYKELLLKEDNCDQYLLEIQKLLLDVCYCKLNIIYGFNTTNTTQNNKNINTNVTNINHCVEPIPYHYCVLKKAIPLVTWSTEECRIYEIHPFIMLMQKLGLLLPTDTGNIFIRIPITWTPDLLFQTALRLGPIDTSKLNFDIKYLKGFDLMNQEQTTDTKFKDDLITEQKPNQGNKNIIKHNTSSMFPFSTLPNPPTNWLQTVMRANNCGTIRTSISKPAMSIEIPSLNISNNIINTSSTNANMDLTSSSDRTLKISPSIQLLSIAESGDNNDDVDRSGETSREQSCENGLEESLSSTSESLSSTSTTLGGLLTTNINDNAFDDDDDVMTTTPHLFTPIITSSALSSKSSSTLLVMKTTAEHLQQPMEQCVLLDINEHTNIAHSDISETCSVASDLTRMCVSDEEDGIDVEDIVGNSPPALVKFVVNN</sequence>
<reference evidence="7" key="1">
    <citation type="submission" date="2022-02" db="EMBL/GenBank/DDBJ databases">
        <authorList>
            <person name="Kong X."/>
        </authorList>
    </citation>
    <scope>NUCLEOTIDE SEQUENCE</scope>
</reference>
<dbReference type="InterPro" id="IPR007725">
    <property type="entry name" value="TIMELESS_C"/>
</dbReference>
<dbReference type="GO" id="GO:0003677">
    <property type="term" value="F:DNA binding"/>
    <property type="evidence" value="ECO:0007669"/>
    <property type="project" value="TreeGrafter"/>
</dbReference>
<dbReference type="GO" id="GO:0048511">
    <property type="term" value="P:rhythmic process"/>
    <property type="evidence" value="ECO:0007669"/>
    <property type="project" value="UniProtKB-KW"/>
</dbReference>
<evidence type="ECO:0000256" key="2">
    <source>
        <dbReference type="ARBA" id="ARBA00008174"/>
    </source>
</evidence>
<organism evidence="7">
    <name type="scientific">Chrysoperla nipponensis</name>
    <name type="common">Green lacewing</name>
    <dbReference type="NCBI Taxonomy" id="413239"/>
    <lineage>
        <taxon>Eukaryota</taxon>
        <taxon>Metazoa</taxon>
        <taxon>Ecdysozoa</taxon>
        <taxon>Arthropoda</taxon>
        <taxon>Hexapoda</taxon>
        <taxon>Insecta</taxon>
        <taxon>Pterygota</taxon>
        <taxon>Neoptera</taxon>
        <taxon>Endopterygota</taxon>
        <taxon>Neuroptera</taxon>
        <taxon>Hemerobiiformia</taxon>
        <taxon>Chrysopidae</taxon>
        <taxon>Chrysopinae</taxon>
        <taxon>Chrysoperla</taxon>
    </lineage>
</organism>
<evidence type="ECO:0000259" key="5">
    <source>
        <dbReference type="Pfam" id="PF04821"/>
    </source>
</evidence>
<feature type="compositionally biased region" description="Low complexity" evidence="4">
    <location>
        <begin position="449"/>
        <end position="465"/>
    </location>
</feature>
<evidence type="ECO:0000256" key="1">
    <source>
        <dbReference type="ARBA" id="ARBA00004123"/>
    </source>
</evidence>
<feature type="region of interest" description="Disordered" evidence="4">
    <location>
        <begin position="443"/>
        <end position="502"/>
    </location>
</feature>
<feature type="compositionally biased region" description="Low complexity" evidence="4">
    <location>
        <begin position="395"/>
        <end position="408"/>
    </location>
</feature>
<evidence type="ECO:0000313" key="7">
    <source>
        <dbReference type="EMBL" id="WAM46967.1"/>
    </source>
</evidence>
<evidence type="ECO:0000256" key="3">
    <source>
        <dbReference type="ARBA" id="ARBA00023242"/>
    </source>
</evidence>
<keyword evidence="3" id="KW-0539">Nucleus</keyword>
<dbReference type="InterPro" id="IPR044998">
    <property type="entry name" value="Timeless"/>
</dbReference>
<feature type="region of interest" description="Disordered" evidence="4">
    <location>
        <begin position="295"/>
        <end position="426"/>
    </location>
</feature>
<accession>A0A9E9EL61</accession>
<feature type="compositionally biased region" description="Basic and acidic residues" evidence="4">
    <location>
        <begin position="971"/>
        <end position="989"/>
    </location>
</feature>
<feature type="region of interest" description="Disordered" evidence="4">
    <location>
        <begin position="1284"/>
        <end position="1325"/>
    </location>
</feature>
<dbReference type="GO" id="GO:0006281">
    <property type="term" value="P:DNA repair"/>
    <property type="evidence" value="ECO:0007669"/>
    <property type="project" value="TreeGrafter"/>
</dbReference>
<feature type="domain" description="Timeless C-terminal" evidence="6">
    <location>
        <begin position="1066"/>
        <end position="1141"/>
    </location>
</feature>
<dbReference type="PANTHER" id="PTHR22940:SF5">
    <property type="entry name" value="PROTEIN TIMELESS"/>
    <property type="match status" value="1"/>
</dbReference>
<feature type="region of interest" description="Disordered" evidence="4">
    <location>
        <begin position="519"/>
        <end position="558"/>
    </location>
</feature>
<dbReference type="GO" id="GO:0009649">
    <property type="term" value="P:entrainment of circadian clock"/>
    <property type="evidence" value="ECO:0007669"/>
    <property type="project" value="TreeGrafter"/>
</dbReference>